<dbReference type="STRING" id="1286106.MPL1_04502"/>
<evidence type="ECO:0000313" key="2">
    <source>
        <dbReference type="EMBL" id="EMR13550.1"/>
    </source>
</evidence>
<evidence type="ECO:0000313" key="3">
    <source>
        <dbReference type="Proteomes" id="UP000012019"/>
    </source>
</evidence>
<organism evidence="2 3">
    <name type="scientific">Methylophaga lonarensis MPL</name>
    <dbReference type="NCBI Taxonomy" id="1286106"/>
    <lineage>
        <taxon>Bacteria</taxon>
        <taxon>Pseudomonadati</taxon>
        <taxon>Pseudomonadota</taxon>
        <taxon>Gammaproteobacteria</taxon>
        <taxon>Thiotrichales</taxon>
        <taxon>Piscirickettsiaceae</taxon>
        <taxon>Methylophaga</taxon>
    </lineage>
</organism>
<keyword evidence="1" id="KW-0812">Transmembrane</keyword>
<keyword evidence="3" id="KW-1185">Reference proteome</keyword>
<accession>M7PI26</accession>
<proteinExistence type="predicted"/>
<sequence length="39" mass="4203">MGLDAVVIGSIVGVLITILVFGYIAYEVVKKMDETQSDD</sequence>
<dbReference type="EMBL" id="APHR01000020">
    <property type="protein sequence ID" value="EMR13550.1"/>
    <property type="molecule type" value="Genomic_DNA"/>
</dbReference>
<dbReference type="AlphaFoldDB" id="M7PI26"/>
<gene>
    <name evidence="2" type="ORF">MPL1_04502</name>
</gene>
<keyword evidence="1" id="KW-1133">Transmembrane helix</keyword>
<comment type="caution">
    <text evidence="2">The sequence shown here is derived from an EMBL/GenBank/DDBJ whole genome shotgun (WGS) entry which is preliminary data.</text>
</comment>
<reference evidence="2 3" key="1">
    <citation type="journal article" date="2013" name="Genome Announc.">
        <title>Draft Genome Sequence of Methylophaga lonarensis MPLT, a Haloalkaliphilic (Non-Methane-Utilizing) Methylotroph.</title>
        <authorList>
            <person name="Shetty S.A."/>
            <person name="Marathe N.P."/>
            <person name="Munot H."/>
            <person name="Antony C.P."/>
            <person name="Dhotre D.P."/>
            <person name="Murrell J.C."/>
            <person name="Shouche Y.S."/>
        </authorList>
    </citation>
    <scope>NUCLEOTIDE SEQUENCE [LARGE SCALE GENOMIC DNA]</scope>
    <source>
        <strain evidence="2 3">MPL</strain>
    </source>
</reference>
<name>M7PI26_9GAMM</name>
<feature type="transmembrane region" description="Helical" evidence="1">
    <location>
        <begin position="6"/>
        <end position="26"/>
    </location>
</feature>
<protein>
    <submittedName>
        <fullName evidence="2">Uncharacterized protein</fullName>
    </submittedName>
</protein>
<evidence type="ECO:0000256" key="1">
    <source>
        <dbReference type="SAM" id="Phobius"/>
    </source>
</evidence>
<dbReference type="PATRIC" id="fig|1286106.3.peg.904"/>
<dbReference type="Proteomes" id="UP000012019">
    <property type="component" value="Unassembled WGS sequence"/>
</dbReference>
<keyword evidence="1" id="KW-0472">Membrane</keyword>